<evidence type="ECO:0000313" key="1">
    <source>
        <dbReference type="EMBL" id="JAH70079.1"/>
    </source>
</evidence>
<dbReference type="EMBL" id="GBXM01038498">
    <property type="protein sequence ID" value="JAH70079.1"/>
    <property type="molecule type" value="Transcribed_RNA"/>
</dbReference>
<proteinExistence type="predicted"/>
<reference evidence="1" key="2">
    <citation type="journal article" date="2015" name="Fish Shellfish Immunol.">
        <title>Early steps in the European eel (Anguilla anguilla)-Vibrio vulnificus interaction in the gills: Role of the RtxA13 toxin.</title>
        <authorList>
            <person name="Callol A."/>
            <person name="Pajuelo D."/>
            <person name="Ebbesson L."/>
            <person name="Teles M."/>
            <person name="MacKenzie S."/>
            <person name="Amaro C."/>
        </authorList>
    </citation>
    <scope>NUCLEOTIDE SEQUENCE</scope>
</reference>
<dbReference type="AlphaFoldDB" id="A0A0E9UW22"/>
<name>A0A0E9UW22_ANGAN</name>
<reference evidence="1" key="1">
    <citation type="submission" date="2014-11" db="EMBL/GenBank/DDBJ databases">
        <authorList>
            <person name="Amaro Gonzalez C."/>
        </authorList>
    </citation>
    <scope>NUCLEOTIDE SEQUENCE</scope>
</reference>
<sequence>MPPMVTNEMLTQALSRHGKIVTPIKKLSGGFQSPLLKHVMSFRSQVSHDFKR</sequence>
<accession>A0A0E9UW22</accession>
<protein>
    <submittedName>
        <fullName evidence="1">Uncharacterized protein</fullName>
    </submittedName>
</protein>
<organism evidence="1">
    <name type="scientific">Anguilla anguilla</name>
    <name type="common">European freshwater eel</name>
    <name type="synonym">Muraena anguilla</name>
    <dbReference type="NCBI Taxonomy" id="7936"/>
    <lineage>
        <taxon>Eukaryota</taxon>
        <taxon>Metazoa</taxon>
        <taxon>Chordata</taxon>
        <taxon>Craniata</taxon>
        <taxon>Vertebrata</taxon>
        <taxon>Euteleostomi</taxon>
        <taxon>Actinopterygii</taxon>
        <taxon>Neopterygii</taxon>
        <taxon>Teleostei</taxon>
        <taxon>Anguilliformes</taxon>
        <taxon>Anguillidae</taxon>
        <taxon>Anguilla</taxon>
    </lineage>
</organism>